<evidence type="ECO:0000313" key="11">
    <source>
        <dbReference type="Ensembl" id="ENSPCEP00000005805.1"/>
    </source>
</evidence>
<keyword evidence="3 10" id="KW-0812">Transmembrane</keyword>
<keyword evidence="12" id="KW-1185">Reference proteome</keyword>
<keyword evidence="5 10" id="KW-1133">Transmembrane helix</keyword>
<feature type="transmembrane region" description="Helical" evidence="10">
    <location>
        <begin position="128"/>
        <end position="149"/>
    </location>
</feature>
<organism evidence="11 12">
    <name type="scientific">Pelusios castaneus</name>
    <name type="common">West African mud turtle</name>
    <dbReference type="NCBI Taxonomy" id="367368"/>
    <lineage>
        <taxon>Eukaryota</taxon>
        <taxon>Metazoa</taxon>
        <taxon>Chordata</taxon>
        <taxon>Craniata</taxon>
        <taxon>Vertebrata</taxon>
        <taxon>Euteleostomi</taxon>
        <taxon>Archelosauria</taxon>
        <taxon>Testudinata</taxon>
        <taxon>Testudines</taxon>
        <taxon>Pleurodira</taxon>
        <taxon>Pelomedusidae</taxon>
        <taxon>Pelusios</taxon>
    </lineage>
</organism>
<comment type="function">
    <text evidence="8">Required for normal utilization of mannose-dolichol phosphate (Dol-P-Man) in the synthesis of N-linked and O-linked oligosaccharides and GPI anchors.</text>
</comment>
<protein>
    <recommendedName>
        <fullName evidence="9">Mannose-P-dolichol utilization defect 1 protein</fullName>
    </recommendedName>
</protein>
<dbReference type="GO" id="GO:0016020">
    <property type="term" value="C:membrane"/>
    <property type="evidence" value="ECO:0007669"/>
    <property type="project" value="UniProtKB-SubCell"/>
</dbReference>
<dbReference type="Proteomes" id="UP000694393">
    <property type="component" value="Unplaced"/>
</dbReference>
<dbReference type="PANTHER" id="PTHR12226:SF2">
    <property type="entry name" value="MANNOSE-P-DOLICHOL UTILIZATION DEFECT 1 PROTEIN"/>
    <property type="match status" value="1"/>
</dbReference>
<evidence type="ECO:0000256" key="8">
    <source>
        <dbReference type="ARBA" id="ARBA00054724"/>
    </source>
</evidence>
<evidence type="ECO:0000256" key="4">
    <source>
        <dbReference type="ARBA" id="ARBA00022737"/>
    </source>
</evidence>
<evidence type="ECO:0000256" key="5">
    <source>
        <dbReference type="ARBA" id="ARBA00022989"/>
    </source>
</evidence>
<name>A0A8C8RHG7_9SAUR</name>
<evidence type="ECO:0000313" key="12">
    <source>
        <dbReference type="Proteomes" id="UP000694393"/>
    </source>
</evidence>
<dbReference type="Pfam" id="PF04193">
    <property type="entry name" value="PQ-loop"/>
    <property type="match status" value="2"/>
</dbReference>
<dbReference type="Ensembl" id="ENSPCET00000006024.1">
    <property type="protein sequence ID" value="ENSPCEP00000005805.1"/>
    <property type="gene ID" value="ENSPCEG00000004722.1"/>
</dbReference>
<sequence length="336" mass="35981">MAAQWRPSWLDQSLVKVGEGRVGEKGAAAHAWKGAGGGKAAQGAFPKGTRRMRLEPTAFKGGGCLGWRRLRTRPPGATVRRKRAGPARAPPFAKMAAALEGLLVPHLLPQRCYDELLLRLNLLHVPCLKILLSKGLGIAIVAGSLMVKLPQVLKILGAKSAEGLSFSALLLELVALTGTMVYSVANRFPFSAWGEALFLMLQTVAIGFLAQHFGGHTARGVSFLVLYLALLSLLLSPLTPRPLLPLLQAANMPAVIISRLLQAASNYRNGHTGQLSAITVFLLFAGSLARIFTSVQETGDPLMALTYVVSSVCNGLIAGQLLYYWDMPAGARKKKE</sequence>
<evidence type="ECO:0000256" key="3">
    <source>
        <dbReference type="ARBA" id="ARBA00022692"/>
    </source>
</evidence>
<feature type="transmembrane region" description="Helical" evidence="10">
    <location>
        <begin position="304"/>
        <end position="325"/>
    </location>
</feature>
<reference evidence="11" key="2">
    <citation type="submission" date="2025-09" db="UniProtKB">
        <authorList>
            <consortium name="Ensembl"/>
        </authorList>
    </citation>
    <scope>IDENTIFICATION</scope>
</reference>
<dbReference type="AlphaFoldDB" id="A0A8C8RHG7"/>
<evidence type="ECO:0000256" key="10">
    <source>
        <dbReference type="SAM" id="Phobius"/>
    </source>
</evidence>
<evidence type="ECO:0000256" key="1">
    <source>
        <dbReference type="ARBA" id="ARBA00004141"/>
    </source>
</evidence>
<dbReference type="SMART" id="SM00679">
    <property type="entry name" value="CTNS"/>
    <property type="match status" value="2"/>
</dbReference>
<dbReference type="GO" id="GO:0009312">
    <property type="term" value="P:oligosaccharide biosynthetic process"/>
    <property type="evidence" value="ECO:0007669"/>
    <property type="project" value="TreeGrafter"/>
</dbReference>
<dbReference type="FunFam" id="1.20.1280.290:FF:000006">
    <property type="entry name" value="mannose-P-dolichol utilization defect 1 protein"/>
    <property type="match status" value="1"/>
</dbReference>
<dbReference type="FunFam" id="1.20.1280.290:FF:000031">
    <property type="entry name" value="Mannose-P-dolichol utilization defect 1"/>
    <property type="match status" value="1"/>
</dbReference>
<feature type="transmembrane region" description="Helical" evidence="10">
    <location>
        <begin position="273"/>
        <end position="292"/>
    </location>
</feature>
<dbReference type="InterPro" id="IPR016817">
    <property type="entry name" value="MannP-dilichol_defect-1"/>
</dbReference>
<feature type="transmembrane region" description="Helical" evidence="10">
    <location>
        <begin position="221"/>
        <end position="238"/>
    </location>
</feature>
<feature type="transmembrane region" description="Helical" evidence="10">
    <location>
        <begin position="190"/>
        <end position="209"/>
    </location>
</feature>
<keyword evidence="2" id="KW-0813">Transport</keyword>
<accession>A0A8C8RHG7</accession>
<reference evidence="11" key="1">
    <citation type="submission" date="2025-08" db="UniProtKB">
        <authorList>
            <consortium name="Ensembl"/>
        </authorList>
    </citation>
    <scope>IDENTIFICATION</scope>
</reference>
<comment type="subcellular location">
    <subcellularLocation>
        <location evidence="1">Membrane</location>
        <topology evidence="1">Multi-pass membrane protein</topology>
    </subcellularLocation>
</comment>
<evidence type="ECO:0000256" key="2">
    <source>
        <dbReference type="ARBA" id="ARBA00022448"/>
    </source>
</evidence>
<feature type="transmembrane region" description="Helical" evidence="10">
    <location>
        <begin position="161"/>
        <end position="184"/>
    </location>
</feature>
<dbReference type="Gene3D" id="1.20.1280.290">
    <property type="match status" value="2"/>
</dbReference>
<evidence type="ECO:0000256" key="6">
    <source>
        <dbReference type="ARBA" id="ARBA00023136"/>
    </source>
</evidence>
<keyword evidence="4" id="KW-0677">Repeat</keyword>
<dbReference type="InterPro" id="IPR006603">
    <property type="entry name" value="PQ-loop_rpt"/>
</dbReference>
<keyword evidence="6 10" id="KW-0472">Membrane</keyword>
<evidence type="ECO:0000256" key="7">
    <source>
        <dbReference type="ARBA" id="ARBA00038475"/>
    </source>
</evidence>
<dbReference type="PANTHER" id="PTHR12226">
    <property type="entry name" value="MANNOSE-P-DOLICHOL UTILIZATION DEFECT 1 LEC35 -RELATED"/>
    <property type="match status" value="1"/>
</dbReference>
<comment type="similarity">
    <text evidence="7">Belongs to the MPDU1 (TC 2.A.43.3) family.</text>
</comment>
<evidence type="ECO:0000256" key="9">
    <source>
        <dbReference type="ARBA" id="ARBA00068350"/>
    </source>
</evidence>
<proteinExistence type="inferred from homology"/>